<feature type="transmembrane region" description="Helical" evidence="1">
    <location>
        <begin position="47"/>
        <end position="72"/>
    </location>
</feature>
<keyword evidence="1" id="KW-1133">Transmembrane helix</keyword>
<proteinExistence type="predicted"/>
<feature type="transmembrane region" description="Helical" evidence="1">
    <location>
        <begin position="84"/>
        <end position="104"/>
    </location>
</feature>
<dbReference type="STRING" id="71717.A0A4Y7TTG5"/>
<reference evidence="2 3" key="1">
    <citation type="journal article" date="2019" name="Nat. Ecol. Evol.">
        <title>Megaphylogeny resolves global patterns of mushroom evolution.</title>
        <authorList>
            <person name="Varga T."/>
            <person name="Krizsan K."/>
            <person name="Foldi C."/>
            <person name="Dima B."/>
            <person name="Sanchez-Garcia M."/>
            <person name="Sanchez-Ramirez S."/>
            <person name="Szollosi G.J."/>
            <person name="Szarkandi J.G."/>
            <person name="Papp V."/>
            <person name="Albert L."/>
            <person name="Andreopoulos W."/>
            <person name="Angelini C."/>
            <person name="Antonin V."/>
            <person name="Barry K.W."/>
            <person name="Bougher N.L."/>
            <person name="Buchanan P."/>
            <person name="Buyck B."/>
            <person name="Bense V."/>
            <person name="Catcheside P."/>
            <person name="Chovatia M."/>
            <person name="Cooper J."/>
            <person name="Damon W."/>
            <person name="Desjardin D."/>
            <person name="Finy P."/>
            <person name="Geml J."/>
            <person name="Haridas S."/>
            <person name="Hughes K."/>
            <person name="Justo A."/>
            <person name="Karasinski D."/>
            <person name="Kautmanova I."/>
            <person name="Kiss B."/>
            <person name="Kocsube S."/>
            <person name="Kotiranta H."/>
            <person name="LaButti K.M."/>
            <person name="Lechner B.E."/>
            <person name="Liimatainen K."/>
            <person name="Lipzen A."/>
            <person name="Lukacs Z."/>
            <person name="Mihaltcheva S."/>
            <person name="Morgado L.N."/>
            <person name="Niskanen T."/>
            <person name="Noordeloos M.E."/>
            <person name="Ohm R.A."/>
            <person name="Ortiz-Santana B."/>
            <person name="Ovrebo C."/>
            <person name="Racz N."/>
            <person name="Riley R."/>
            <person name="Savchenko A."/>
            <person name="Shiryaev A."/>
            <person name="Soop K."/>
            <person name="Spirin V."/>
            <person name="Szebenyi C."/>
            <person name="Tomsovsky M."/>
            <person name="Tulloss R.E."/>
            <person name="Uehling J."/>
            <person name="Grigoriev I.V."/>
            <person name="Vagvolgyi C."/>
            <person name="Papp T."/>
            <person name="Martin F.M."/>
            <person name="Miettinen O."/>
            <person name="Hibbett D.S."/>
            <person name="Nagy L.G."/>
        </authorList>
    </citation>
    <scope>NUCLEOTIDE SEQUENCE [LARGE SCALE GENOMIC DNA]</scope>
    <source>
        <strain evidence="2 3">FP101781</strain>
    </source>
</reference>
<comment type="caution">
    <text evidence="2">The sequence shown here is derived from an EMBL/GenBank/DDBJ whole genome shotgun (WGS) entry which is preliminary data.</text>
</comment>
<evidence type="ECO:0000313" key="2">
    <source>
        <dbReference type="EMBL" id="TEB37477.1"/>
    </source>
</evidence>
<sequence length="257" mass="28741">MATQAPFLVAAYLRVASLAIAGYDYLESAPTAYRFYKEHWEHRRFSISVLLFIAIRTVSIFTLTISSVGFFYEGFTEVTCGRFYLLPPIFKVLQAMVSQAILGVRAFNLSKRSKRVGYLLLAVYFAAAVLQWVTTLHHRTPRLQPGPRGNSSCRAVNDPATGKLAAWIFYAIAMIYDVGITATSIFYLLKYKRSMKKGSGTVMARVTRMMMYDGLGYLLVLTGLHWATAYLGSCHRGYSSISTRPSQSARMLGARGM</sequence>
<evidence type="ECO:0000256" key="1">
    <source>
        <dbReference type="SAM" id="Phobius"/>
    </source>
</evidence>
<gene>
    <name evidence="2" type="ORF">FA13DRAFT_910343</name>
</gene>
<feature type="transmembrane region" description="Helical" evidence="1">
    <location>
        <begin position="116"/>
        <end position="134"/>
    </location>
</feature>
<organism evidence="2 3">
    <name type="scientific">Coprinellus micaceus</name>
    <name type="common">Glistening ink-cap mushroom</name>
    <name type="synonym">Coprinus micaceus</name>
    <dbReference type="NCBI Taxonomy" id="71717"/>
    <lineage>
        <taxon>Eukaryota</taxon>
        <taxon>Fungi</taxon>
        <taxon>Dikarya</taxon>
        <taxon>Basidiomycota</taxon>
        <taxon>Agaricomycotina</taxon>
        <taxon>Agaricomycetes</taxon>
        <taxon>Agaricomycetidae</taxon>
        <taxon>Agaricales</taxon>
        <taxon>Agaricineae</taxon>
        <taxon>Psathyrellaceae</taxon>
        <taxon>Coprinellus</taxon>
    </lineage>
</organism>
<dbReference type="OrthoDB" id="3346251at2759"/>
<dbReference type="AlphaFoldDB" id="A0A4Y7TTG5"/>
<keyword evidence="1" id="KW-0472">Membrane</keyword>
<feature type="transmembrane region" description="Helical" evidence="1">
    <location>
        <begin position="210"/>
        <end position="232"/>
    </location>
</feature>
<protein>
    <submittedName>
        <fullName evidence="2">Uncharacterized protein</fullName>
    </submittedName>
</protein>
<keyword evidence="1" id="KW-0812">Transmembrane</keyword>
<feature type="transmembrane region" description="Helical" evidence="1">
    <location>
        <begin position="6"/>
        <end position="26"/>
    </location>
</feature>
<dbReference type="EMBL" id="QPFP01000004">
    <property type="protein sequence ID" value="TEB37477.1"/>
    <property type="molecule type" value="Genomic_DNA"/>
</dbReference>
<feature type="transmembrane region" description="Helical" evidence="1">
    <location>
        <begin position="167"/>
        <end position="189"/>
    </location>
</feature>
<accession>A0A4Y7TTG5</accession>
<evidence type="ECO:0000313" key="3">
    <source>
        <dbReference type="Proteomes" id="UP000298030"/>
    </source>
</evidence>
<name>A0A4Y7TTG5_COPMI</name>
<keyword evidence="3" id="KW-1185">Reference proteome</keyword>
<dbReference type="Proteomes" id="UP000298030">
    <property type="component" value="Unassembled WGS sequence"/>
</dbReference>